<feature type="compositionally biased region" description="Basic and acidic residues" evidence="1">
    <location>
        <begin position="1"/>
        <end position="11"/>
    </location>
</feature>
<gene>
    <name evidence="2" type="ORF">BDN71DRAFT_1455634</name>
</gene>
<organism evidence="2 3">
    <name type="scientific">Pleurotus eryngii</name>
    <name type="common">Boletus of the steppes</name>
    <dbReference type="NCBI Taxonomy" id="5323"/>
    <lineage>
        <taxon>Eukaryota</taxon>
        <taxon>Fungi</taxon>
        <taxon>Dikarya</taxon>
        <taxon>Basidiomycota</taxon>
        <taxon>Agaricomycotina</taxon>
        <taxon>Agaricomycetes</taxon>
        <taxon>Agaricomycetidae</taxon>
        <taxon>Agaricales</taxon>
        <taxon>Pleurotineae</taxon>
        <taxon>Pleurotaceae</taxon>
        <taxon>Pleurotus</taxon>
    </lineage>
</organism>
<dbReference type="Proteomes" id="UP000807025">
    <property type="component" value="Unassembled WGS sequence"/>
</dbReference>
<dbReference type="AlphaFoldDB" id="A0A9P5ZNX5"/>
<feature type="region of interest" description="Disordered" evidence="1">
    <location>
        <begin position="1"/>
        <end position="59"/>
    </location>
</feature>
<proteinExistence type="predicted"/>
<accession>A0A9P5ZNX5</accession>
<sequence>MLSRATRDTRHAAHRSTPSSASSSQDGDQVEDEYEGSTTVGKKRKVSSKGKEPERAVQV</sequence>
<dbReference type="EMBL" id="MU154662">
    <property type="protein sequence ID" value="KAF9489719.1"/>
    <property type="molecule type" value="Genomic_DNA"/>
</dbReference>
<evidence type="ECO:0000256" key="1">
    <source>
        <dbReference type="SAM" id="MobiDB-lite"/>
    </source>
</evidence>
<feature type="compositionally biased region" description="Basic and acidic residues" evidence="1">
    <location>
        <begin position="49"/>
        <end position="59"/>
    </location>
</feature>
<name>A0A9P5ZNX5_PLEER</name>
<comment type="caution">
    <text evidence="2">The sequence shown here is derived from an EMBL/GenBank/DDBJ whole genome shotgun (WGS) entry which is preliminary data.</text>
</comment>
<evidence type="ECO:0000313" key="3">
    <source>
        <dbReference type="Proteomes" id="UP000807025"/>
    </source>
</evidence>
<keyword evidence="3" id="KW-1185">Reference proteome</keyword>
<protein>
    <submittedName>
        <fullName evidence="2">Uncharacterized protein</fullName>
    </submittedName>
</protein>
<evidence type="ECO:0000313" key="2">
    <source>
        <dbReference type="EMBL" id="KAF9489719.1"/>
    </source>
</evidence>
<reference evidence="2" key="1">
    <citation type="submission" date="2020-11" db="EMBL/GenBank/DDBJ databases">
        <authorList>
            <consortium name="DOE Joint Genome Institute"/>
            <person name="Ahrendt S."/>
            <person name="Riley R."/>
            <person name="Andreopoulos W."/>
            <person name="Labutti K."/>
            <person name="Pangilinan J."/>
            <person name="Ruiz-Duenas F.J."/>
            <person name="Barrasa J.M."/>
            <person name="Sanchez-Garcia M."/>
            <person name="Camarero S."/>
            <person name="Miyauchi S."/>
            <person name="Serrano A."/>
            <person name="Linde D."/>
            <person name="Babiker R."/>
            <person name="Drula E."/>
            <person name="Ayuso-Fernandez I."/>
            <person name="Pacheco R."/>
            <person name="Padilla G."/>
            <person name="Ferreira P."/>
            <person name="Barriuso J."/>
            <person name="Kellner H."/>
            <person name="Castanera R."/>
            <person name="Alfaro M."/>
            <person name="Ramirez L."/>
            <person name="Pisabarro A.G."/>
            <person name="Kuo A."/>
            <person name="Tritt A."/>
            <person name="Lipzen A."/>
            <person name="He G."/>
            <person name="Yan M."/>
            <person name="Ng V."/>
            <person name="Cullen D."/>
            <person name="Martin F."/>
            <person name="Rosso M.-N."/>
            <person name="Henrissat B."/>
            <person name="Hibbett D."/>
            <person name="Martinez A.T."/>
            <person name="Grigoriev I.V."/>
        </authorList>
    </citation>
    <scope>NUCLEOTIDE SEQUENCE</scope>
    <source>
        <strain evidence="2">ATCC 90797</strain>
    </source>
</reference>
<feature type="compositionally biased region" description="Low complexity" evidence="1">
    <location>
        <begin position="15"/>
        <end position="24"/>
    </location>
</feature>